<feature type="transmembrane region" description="Helical" evidence="2">
    <location>
        <begin position="75"/>
        <end position="98"/>
    </location>
</feature>
<feature type="compositionally biased region" description="Basic and acidic residues" evidence="1">
    <location>
        <begin position="137"/>
        <end position="153"/>
    </location>
</feature>
<name>A0A1G6K1B3_9ACTN</name>
<evidence type="ECO:0000256" key="2">
    <source>
        <dbReference type="SAM" id="Phobius"/>
    </source>
</evidence>
<evidence type="ECO:0008006" key="5">
    <source>
        <dbReference type="Google" id="ProtNLM"/>
    </source>
</evidence>
<evidence type="ECO:0000256" key="1">
    <source>
        <dbReference type="SAM" id="MobiDB-lite"/>
    </source>
</evidence>
<sequence>MSKNGKKTQRPTSSADAPEPTYAAPPMSAEKRHALIREADRQTQAIMRLEVYKRIGYSVVAVGALMVYARVWQNAAAWVLVLGIALMVLGALFSAVLYKGIKNGKKNVRHILEAAGVDPDAVRTRKSARAEANTGDDAEKGEADERGGDSDER</sequence>
<keyword evidence="2" id="KW-1133">Transmembrane helix</keyword>
<keyword evidence="4" id="KW-1185">Reference proteome</keyword>
<dbReference type="RefSeq" id="WP_090845897.1">
    <property type="nucleotide sequence ID" value="NZ_FMZL01000006.1"/>
</dbReference>
<feature type="transmembrane region" description="Helical" evidence="2">
    <location>
        <begin position="51"/>
        <end position="69"/>
    </location>
</feature>
<dbReference type="Proteomes" id="UP000198528">
    <property type="component" value="Unassembled WGS sequence"/>
</dbReference>
<dbReference type="EMBL" id="FMZL01000006">
    <property type="protein sequence ID" value="SDC24780.1"/>
    <property type="molecule type" value="Genomic_DNA"/>
</dbReference>
<evidence type="ECO:0000313" key="4">
    <source>
        <dbReference type="Proteomes" id="UP000198528"/>
    </source>
</evidence>
<feature type="region of interest" description="Disordered" evidence="1">
    <location>
        <begin position="1"/>
        <end position="26"/>
    </location>
</feature>
<keyword evidence="2" id="KW-0472">Membrane</keyword>
<dbReference type="STRING" id="604330.SAMN04489857_1427"/>
<gene>
    <name evidence="3" type="ORF">SAMN04487824_10664</name>
</gene>
<keyword evidence="2" id="KW-0812">Transmembrane</keyword>
<dbReference type="AlphaFoldDB" id="A0A1G6K1B3"/>
<protein>
    <recommendedName>
        <fullName evidence="5">DUF202 domain-containing protein</fullName>
    </recommendedName>
</protein>
<proteinExistence type="predicted"/>
<feature type="region of interest" description="Disordered" evidence="1">
    <location>
        <begin position="121"/>
        <end position="153"/>
    </location>
</feature>
<organism evidence="3 4">
    <name type="scientific">Parafannyhessea umbonata</name>
    <dbReference type="NCBI Taxonomy" id="604330"/>
    <lineage>
        <taxon>Bacteria</taxon>
        <taxon>Bacillati</taxon>
        <taxon>Actinomycetota</taxon>
        <taxon>Coriobacteriia</taxon>
        <taxon>Coriobacteriales</taxon>
        <taxon>Atopobiaceae</taxon>
        <taxon>Parafannyhessea</taxon>
    </lineage>
</organism>
<reference evidence="4" key="1">
    <citation type="submission" date="2016-10" db="EMBL/GenBank/DDBJ databases">
        <authorList>
            <person name="Varghese N."/>
            <person name="Submissions S."/>
        </authorList>
    </citation>
    <scope>NUCLEOTIDE SEQUENCE [LARGE SCALE GENOMIC DNA]</scope>
    <source>
        <strain evidence="4">DSM 22619</strain>
    </source>
</reference>
<accession>A0A1G6K1B3</accession>
<evidence type="ECO:0000313" key="3">
    <source>
        <dbReference type="EMBL" id="SDC24780.1"/>
    </source>
</evidence>